<dbReference type="SUPFAM" id="SSF46565">
    <property type="entry name" value="Chaperone J-domain"/>
    <property type="match status" value="1"/>
</dbReference>
<dbReference type="CDD" id="cd06257">
    <property type="entry name" value="DnaJ"/>
    <property type="match status" value="1"/>
</dbReference>
<proteinExistence type="predicted"/>
<dbReference type="InterPro" id="IPR050817">
    <property type="entry name" value="DjlA_DnaK_co-chaperone"/>
</dbReference>
<dbReference type="Pfam" id="PF00226">
    <property type="entry name" value="DnaJ"/>
    <property type="match status" value="1"/>
</dbReference>
<feature type="transmembrane region" description="Helical" evidence="2">
    <location>
        <begin position="6"/>
        <end position="25"/>
    </location>
</feature>
<evidence type="ECO:0000259" key="3">
    <source>
        <dbReference type="PROSITE" id="PS50076"/>
    </source>
</evidence>
<protein>
    <recommendedName>
        <fullName evidence="3">J domain-containing protein</fullName>
    </recommendedName>
</protein>
<feature type="compositionally biased region" description="Basic and acidic residues" evidence="1">
    <location>
        <begin position="44"/>
        <end position="61"/>
    </location>
</feature>
<dbReference type="Gene3D" id="1.10.287.110">
    <property type="entry name" value="DnaJ domain"/>
    <property type="match status" value="1"/>
</dbReference>
<evidence type="ECO:0000256" key="2">
    <source>
        <dbReference type="SAM" id="Phobius"/>
    </source>
</evidence>
<evidence type="ECO:0000313" key="4">
    <source>
        <dbReference type="EMBL" id="ASP27931.1"/>
    </source>
</evidence>
<evidence type="ECO:0000256" key="1">
    <source>
        <dbReference type="SAM" id="MobiDB-lite"/>
    </source>
</evidence>
<keyword evidence="2" id="KW-0812">Transmembrane</keyword>
<keyword evidence="2" id="KW-0472">Membrane</keyword>
<dbReference type="PRINTS" id="PR00625">
    <property type="entry name" value="JDOMAIN"/>
</dbReference>
<reference evidence="4 5" key="1">
    <citation type="submission" date="2017-07" db="EMBL/GenBank/DDBJ databases">
        <title>Complete genome sequence of Spiroplasma corruscae EC-1 (DSM 19793).</title>
        <authorList>
            <person name="Tsai Y.-M."/>
            <person name="Lo W.-S."/>
            <person name="Kuo C.-H."/>
        </authorList>
    </citation>
    <scope>NUCLEOTIDE SEQUENCE [LARGE SCALE GENOMIC DNA]</scope>
    <source>
        <strain evidence="4 5">EC-1</strain>
    </source>
</reference>
<dbReference type="InterPro" id="IPR036869">
    <property type="entry name" value="J_dom_sf"/>
</dbReference>
<dbReference type="InterPro" id="IPR001623">
    <property type="entry name" value="DnaJ_domain"/>
</dbReference>
<dbReference type="OrthoDB" id="9779889at2"/>
<feature type="domain" description="J" evidence="3">
    <location>
        <begin position="78"/>
        <end position="135"/>
    </location>
</feature>
<accession>A0A222END0</accession>
<gene>
    <name evidence="4" type="ORF">SCORR_v1c01560</name>
</gene>
<dbReference type="SMART" id="SM00271">
    <property type="entry name" value="DnaJ"/>
    <property type="match status" value="1"/>
</dbReference>
<name>A0A222END0_9MOLU</name>
<organism evidence="4 5">
    <name type="scientific">Spiroplasma corruscae</name>
    <dbReference type="NCBI Taxonomy" id="216934"/>
    <lineage>
        <taxon>Bacteria</taxon>
        <taxon>Bacillati</taxon>
        <taxon>Mycoplasmatota</taxon>
        <taxon>Mollicutes</taxon>
        <taxon>Entomoplasmatales</taxon>
        <taxon>Spiroplasmataceae</taxon>
        <taxon>Spiroplasma</taxon>
    </lineage>
</organism>
<dbReference type="EMBL" id="CP022535">
    <property type="protein sequence ID" value="ASP27931.1"/>
    <property type="molecule type" value="Genomic_DNA"/>
</dbReference>
<keyword evidence="2" id="KW-1133">Transmembrane helix</keyword>
<evidence type="ECO:0000313" key="5">
    <source>
        <dbReference type="Proteomes" id="UP000203229"/>
    </source>
</evidence>
<feature type="region of interest" description="Disordered" evidence="1">
    <location>
        <begin position="34"/>
        <end position="66"/>
    </location>
</feature>
<dbReference type="PANTHER" id="PTHR24074">
    <property type="entry name" value="CO-CHAPERONE PROTEIN DJLA"/>
    <property type="match status" value="1"/>
</dbReference>
<dbReference type="AlphaFoldDB" id="A0A222END0"/>
<dbReference type="PROSITE" id="PS50076">
    <property type="entry name" value="DNAJ_2"/>
    <property type="match status" value="1"/>
</dbReference>
<dbReference type="RefSeq" id="WP_094048213.1">
    <property type="nucleotide sequence ID" value="NZ_CP022535.1"/>
</dbReference>
<keyword evidence="5" id="KW-1185">Reference proteome</keyword>
<dbReference type="Proteomes" id="UP000203229">
    <property type="component" value="Chromosome"/>
</dbReference>
<sequence length="136" mass="15434">MDDLFRIIGKILNFIFIILIFDWIFGGSRRANRRSAGSMGGDTGNDHKSYDDYSHTNKDTDSSSNYFNGFDKPSQLEEAYAVLGLSSSVSLKEVKKKYIELAKKYHPDKNKGNLEAQAKMTQINNAYDTILQHKQS</sequence>
<dbReference type="KEGG" id="scou:SCORR_v1c01560"/>